<accession>A0A9W2ZTV4</accession>
<keyword evidence="1" id="KW-0175">Coiled coil</keyword>
<proteinExistence type="predicted"/>
<evidence type="ECO:0000313" key="6">
    <source>
        <dbReference type="RefSeq" id="XP_055878379.1"/>
    </source>
</evidence>
<dbReference type="OrthoDB" id="6045352at2759"/>
<keyword evidence="2" id="KW-1185">Reference proteome</keyword>
<dbReference type="RefSeq" id="XP_055878376.1">
    <property type="nucleotide sequence ID" value="XM_056022401.1"/>
</dbReference>
<gene>
    <name evidence="3 4 5 6" type="primary">LOC106061506</name>
</gene>
<dbReference type="RefSeq" id="XP_055878379.1">
    <property type="nucleotide sequence ID" value="XM_056022404.1"/>
</dbReference>
<reference evidence="3 4" key="1">
    <citation type="submission" date="2025-04" db="UniProtKB">
        <authorList>
            <consortium name="RefSeq"/>
        </authorList>
    </citation>
    <scope>IDENTIFICATION</scope>
</reference>
<name>A0A9W2ZTV4_BIOGL</name>
<dbReference type="GeneID" id="106061506"/>
<evidence type="ECO:0000313" key="3">
    <source>
        <dbReference type="RefSeq" id="XP_055878376.1"/>
    </source>
</evidence>
<dbReference type="Proteomes" id="UP001165740">
    <property type="component" value="Chromosome 3"/>
</dbReference>
<sequence length="382" mass="43016">MEIEKLTKDLKTTNEDLKYQKSENVKLLDQLAEALKNVDSLKEELKNGRSATDEFQLSIGDGKKTTVFGKHDLEILSKSNADVQEEAAGCLKHPEHTESIPNETFSINDLPAGYRNELVYKCIKILADLTVRIAVSTTSLDRPEFIPGTTCPYYFRDTRGESVTRTGTGFVVNTVRLDCTNKSLNACSCTKCLQSETPSKRFWRVRVITPPALVYDLTEARHTTVRLFYDTNDSPGFILDNCVYFEVKAETNLLEFDTCDIDNCPNLGWKCKEFIKYREQMSNYLVNKNHDTIFIVSHPHGNVKRVSIGKLQFSSSIDECFSKIIYTGETCPGSTGAPVYQIGKENLRIHQGTSLNGLNYSTSFRHYRGNGRSQSASDCLLS</sequence>
<organism evidence="2 6">
    <name type="scientific">Biomphalaria glabrata</name>
    <name type="common">Bloodfluke planorb</name>
    <name type="synonym">Freshwater snail</name>
    <dbReference type="NCBI Taxonomy" id="6526"/>
    <lineage>
        <taxon>Eukaryota</taxon>
        <taxon>Metazoa</taxon>
        <taxon>Spiralia</taxon>
        <taxon>Lophotrochozoa</taxon>
        <taxon>Mollusca</taxon>
        <taxon>Gastropoda</taxon>
        <taxon>Heterobranchia</taxon>
        <taxon>Euthyneura</taxon>
        <taxon>Panpulmonata</taxon>
        <taxon>Hygrophila</taxon>
        <taxon>Lymnaeoidea</taxon>
        <taxon>Planorbidae</taxon>
        <taxon>Biomphalaria</taxon>
    </lineage>
</organism>
<evidence type="ECO:0000313" key="5">
    <source>
        <dbReference type="RefSeq" id="XP_055878378.1"/>
    </source>
</evidence>
<evidence type="ECO:0000256" key="1">
    <source>
        <dbReference type="SAM" id="Coils"/>
    </source>
</evidence>
<evidence type="ECO:0000313" key="2">
    <source>
        <dbReference type="Proteomes" id="UP001165740"/>
    </source>
</evidence>
<dbReference type="RefSeq" id="XP_055878378.1">
    <property type="nucleotide sequence ID" value="XM_056022403.1"/>
</dbReference>
<evidence type="ECO:0000313" key="4">
    <source>
        <dbReference type="RefSeq" id="XP_055878377.1"/>
    </source>
</evidence>
<feature type="coiled-coil region" evidence="1">
    <location>
        <begin position="3"/>
        <end position="51"/>
    </location>
</feature>
<dbReference type="AlphaFoldDB" id="A0A9W2ZTV4"/>
<dbReference type="RefSeq" id="XP_055878377.1">
    <property type="nucleotide sequence ID" value="XM_056022402.1"/>
</dbReference>
<protein>
    <submittedName>
        <fullName evidence="3 4">Uncharacterized protein LOC106061506</fullName>
    </submittedName>
</protein>